<evidence type="ECO:0000313" key="6">
    <source>
        <dbReference type="EMBL" id="ALV40017.1"/>
    </source>
</evidence>
<dbReference type="EMBL" id="CP013747">
    <property type="protein sequence ID" value="ALV40017.1"/>
    <property type="molecule type" value="Genomic_DNA"/>
</dbReference>
<proteinExistence type="inferred from homology"/>
<evidence type="ECO:0000256" key="3">
    <source>
        <dbReference type="ARBA" id="ARBA00023239"/>
    </source>
</evidence>
<keyword evidence="3" id="KW-0456">Lyase</keyword>
<accession>A0A0U3R459</accession>
<sequence length="378" mass="41406">MRLNEEGMREGMQIESVNISIDDKVRLLDALSATGLESIVVGSFVSPKYTPQMAQIEELLKRFTPAPGVRYLALALNQRGKERAAEFTPPLSPSPYPPSTLVHLCDTFIRRNANMTQQQEIDRWPEIVTRAVESGAPKAGIALGAAWGSNFSGHRSEGERIDIIARQHALWDDAGIPVTFLALADPMSWCMPDEVESTLSRVLERWPGITEFHLHLHDARAMALPSIYAALRVLDSRHTLFLDVTFGGIGGCPYCGNGRATGMAATEDVVNMLENMGISTGVKIDRLIDAVWLLEDVLQRATPGHVSKAGPLPRSADQFYDPNLPLIETHAEAEHFKLGPAVAAHQMRPWREPIPAPDLREPASVTEESGLVSGGIAR</sequence>
<protein>
    <submittedName>
        <fullName evidence="6">Citramalate synthase</fullName>
    </submittedName>
</protein>
<dbReference type="Pfam" id="PF00682">
    <property type="entry name" value="HMGL-like"/>
    <property type="match status" value="1"/>
</dbReference>
<dbReference type="InterPro" id="IPR000891">
    <property type="entry name" value="PYR_CT"/>
</dbReference>
<comment type="similarity">
    <text evidence="1">Belongs to the HMG-CoA lyase family.</text>
</comment>
<dbReference type="InterPro" id="IPR043594">
    <property type="entry name" value="HMGL"/>
</dbReference>
<dbReference type="GO" id="GO:0046951">
    <property type="term" value="P:ketone body biosynthetic process"/>
    <property type="evidence" value="ECO:0007669"/>
    <property type="project" value="TreeGrafter"/>
</dbReference>
<dbReference type="SUPFAM" id="SSF51569">
    <property type="entry name" value="Aldolase"/>
    <property type="match status" value="1"/>
</dbReference>
<dbReference type="GO" id="GO:0046872">
    <property type="term" value="F:metal ion binding"/>
    <property type="evidence" value="ECO:0007669"/>
    <property type="project" value="UniProtKB-KW"/>
</dbReference>
<dbReference type="InterPro" id="IPR013785">
    <property type="entry name" value="Aldolase_TIM"/>
</dbReference>
<organism evidence="6">
    <name type="scientific">Pseudarthrobacter sulfonivorans</name>
    <dbReference type="NCBI Taxonomy" id="121292"/>
    <lineage>
        <taxon>Bacteria</taxon>
        <taxon>Bacillati</taxon>
        <taxon>Actinomycetota</taxon>
        <taxon>Actinomycetes</taxon>
        <taxon>Micrococcales</taxon>
        <taxon>Micrococcaceae</taxon>
        <taxon>Pseudarthrobacter</taxon>
    </lineage>
</organism>
<dbReference type="PROSITE" id="PS50991">
    <property type="entry name" value="PYR_CT"/>
    <property type="match status" value="1"/>
</dbReference>
<dbReference type="Proteomes" id="UP000065151">
    <property type="component" value="Chromosome"/>
</dbReference>
<dbReference type="KEGG" id="psul:AU252_01575"/>
<reference evidence="6 7" key="1">
    <citation type="submission" date="2015-12" db="EMBL/GenBank/DDBJ databases">
        <authorList>
            <person name="Shamseldin A."/>
            <person name="Moawad H."/>
            <person name="Abd El-Rahim W.M."/>
            <person name="Sadowsky M.J."/>
        </authorList>
    </citation>
    <scope>NUCLEOTIDE SEQUENCE [LARGE SCALE GENOMIC DNA]</scope>
    <source>
        <strain evidence="6 7">Ar51</strain>
    </source>
</reference>
<keyword evidence="2" id="KW-0479">Metal-binding</keyword>
<evidence type="ECO:0000313" key="7">
    <source>
        <dbReference type="Proteomes" id="UP000065151"/>
    </source>
</evidence>
<gene>
    <name evidence="6" type="ORF">AU252_01575</name>
</gene>
<evidence type="ECO:0000256" key="1">
    <source>
        <dbReference type="ARBA" id="ARBA00009405"/>
    </source>
</evidence>
<dbReference type="PANTHER" id="PTHR42738:SF7">
    <property type="entry name" value="HYDROXYMETHYLGLUTARYL-COA LYASE"/>
    <property type="match status" value="1"/>
</dbReference>
<feature type="domain" description="Pyruvate carboxyltransferase" evidence="5">
    <location>
        <begin position="1"/>
        <end position="288"/>
    </location>
</feature>
<feature type="region of interest" description="Disordered" evidence="4">
    <location>
        <begin position="352"/>
        <end position="378"/>
    </location>
</feature>
<dbReference type="AlphaFoldDB" id="A0A0U3R459"/>
<evidence type="ECO:0000259" key="5">
    <source>
        <dbReference type="PROSITE" id="PS50991"/>
    </source>
</evidence>
<dbReference type="STRING" id="121292.AU252_01575"/>
<dbReference type="GO" id="GO:0006552">
    <property type="term" value="P:L-leucine catabolic process"/>
    <property type="evidence" value="ECO:0007669"/>
    <property type="project" value="TreeGrafter"/>
</dbReference>
<dbReference type="PANTHER" id="PTHR42738">
    <property type="entry name" value="HYDROXYMETHYLGLUTARYL-COA LYASE"/>
    <property type="match status" value="1"/>
</dbReference>
<name>A0A0U3R459_9MICC</name>
<evidence type="ECO:0000256" key="4">
    <source>
        <dbReference type="SAM" id="MobiDB-lite"/>
    </source>
</evidence>
<evidence type="ECO:0000256" key="2">
    <source>
        <dbReference type="ARBA" id="ARBA00022723"/>
    </source>
</evidence>
<dbReference type="GO" id="GO:0004419">
    <property type="term" value="F:hydroxymethylglutaryl-CoA lyase activity"/>
    <property type="evidence" value="ECO:0007669"/>
    <property type="project" value="TreeGrafter"/>
</dbReference>
<dbReference type="Gene3D" id="3.20.20.70">
    <property type="entry name" value="Aldolase class I"/>
    <property type="match status" value="1"/>
</dbReference>